<evidence type="ECO:0000259" key="13">
    <source>
        <dbReference type="PROSITE" id="PS51704"/>
    </source>
</evidence>
<protein>
    <submittedName>
        <fullName evidence="14">GDPD3 Lysophospholipase</fullName>
    </submittedName>
</protein>
<sequence length="56" mass="6263">PPPHSAVTHGADLLELDCRRTLDGVVVVSHDGNLLRQSGRPLDLRRLRYQVGPRRP</sequence>
<dbReference type="GO" id="GO:0008081">
    <property type="term" value="F:phosphoric diester hydrolase activity"/>
    <property type="evidence" value="ECO:0007669"/>
    <property type="project" value="InterPro"/>
</dbReference>
<gene>
    <name evidence="14" type="primary">Gdpd3</name>
    <name evidence="14" type="ORF">CEPGRY_R15631</name>
</gene>
<dbReference type="InterPro" id="IPR030395">
    <property type="entry name" value="GP_PDE_dom"/>
</dbReference>
<accession>A0A7L3SH77</accession>
<evidence type="ECO:0000313" key="15">
    <source>
        <dbReference type="Proteomes" id="UP000578766"/>
    </source>
</evidence>
<comment type="catalytic activity">
    <reaction evidence="12">
        <text>N,1-di-(9Z-octadecenoyl)-sn-glycero-3-phosphoethanolamine + H2O = N-(9Z-octadecenoyl) ethanolamine + 1-(9Z-octadecenoyl)-sn-glycero-3-phosphate + H(+)</text>
        <dbReference type="Rhea" id="RHEA:56460"/>
        <dbReference type="ChEBI" id="CHEBI:15377"/>
        <dbReference type="ChEBI" id="CHEBI:15378"/>
        <dbReference type="ChEBI" id="CHEBI:71466"/>
        <dbReference type="ChEBI" id="CHEBI:74544"/>
        <dbReference type="ChEBI" id="CHEBI:85222"/>
    </reaction>
    <physiologicalReaction direction="left-to-right" evidence="12">
        <dbReference type="Rhea" id="RHEA:56461"/>
    </physiologicalReaction>
</comment>
<keyword evidence="3" id="KW-0812">Transmembrane</keyword>
<comment type="similarity">
    <text evidence="2">Belongs to the glycerophosphoryl diester phosphodiesterase family.</text>
</comment>
<evidence type="ECO:0000256" key="7">
    <source>
        <dbReference type="ARBA" id="ARBA00023136"/>
    </source>
</evidence>
<evidence type="ECO:0000313" key="14">
    <source>
        <dbReference type="EMBL" id="NXV25229.1"/>
    </source>
</evidence>
<keyword evidence="6" id="KW-0443">Lipid metabolism</keyword>
<dbReference type="SUPFAM" id="SSF51695">
    <property type="entry name" value="PLC-like phosphodiesterases"/>
    <property type="match status" value="1"/>
</dbReference>
<dbReference type="InterPro" id="IPR017946">
    <property type="entry name" value="PLC-like_Pdiesterase_TIM-brl"/>
</dbReference>
<keyword evidence="15" id="KW-1185">Reference proteome</keyword>
<evidence type="ECO:0000256" key="5">
    <source>
        <dbReference type="ARBA" id="ARBA00022989"/>
    </source>
</evidence>
<reference evidence="14 15" key="1">
    <citation type="submission" date="2019-09" db="EMBL/GenBank/DDBJ databases">
        <title>Bird 10,000 Genomes (B10K) Project - Family phase.</title>
        <authorList>
            <person name="Zhang G."/>
        </authorList>
    </citation>
    <scope>NUCLEOTIDE SEQUENCE [LARGE SCALE GENOMIC DNA]</scope>
    <source>
        <strain evidence="14">OUT-0020</strain>
        <tissue evidence="14">Liver</tissue>
    </source>
</reference>
<feature type="non-terminal residue" evidence="14">
    <location>
        <position position="1"/>
    </location>
</feature>
<evidence type="ECO:0000256" key="4">
    <source>
        <dbReference type="ARBA" id="ARBA00022801"/>
    </source>
</evidence>
<evidence type="ECO:0000256" key="1">
    <source>
        <dbReference type="ARBA" id="ARBA00004370"/>
    </source>
</evidence>
<evidence type="ECO:0000256" key="9">
    <source>
        <dbReference type="ARBA" id="ARBA00047392"/>
    </source>
</evidence>
<evidence type="ECO:0000256" key="6">
    <source>
        <dbReference type="ARBA" id="ARBA00023098"/>
    </source>
</evidence>
<dbReference type="GO" id="GO:0046475">
    <property type="term" value="P:glycerophospholipid catabolic process"/>
    <property type="evidence" value="ECO:0007669"/>
    <property type="project" value="TreeGrafter"/>
</dbReference>
<comment type="caution">
    <text evidence="14">The sequence shown here is derived from an EMBL/GenBank/DDBJ whole genome shotgun (WGS) entry which is preliminary data.</text>
</comment>
<dbReference type="GO" id="GO:0004622">
    <property type="term" value="F:phosphatidylcholine lysophospholipase activity"/>
    <property type="evidence" value="ECO:0007669"/>
    <property type="project" value="TreeGrafter"/>
</dbReference>
<dbReference type="InterPro" id="IPR052271">
    <property type="entry name" value="GDPD-Related"/>
</dbReference>
<keyword evidence="5" id="KW-1133">Transmembrane helix</keyword>
<proteinExistence type="inferred from homology"/>
<keyword evidence="7" id="KW-0472">Membrane</keyword>
<feature type="non-terminal residue" evidence="14">
    <location>
        <position position="56"/>
    </location>
</feature>
<evidence type="ECO:0000256" key="10">
    <source>
        <dbReference type="ARBA" id="ARBA00047538"/>
    </source>
</evidence>
<dbReference type="Gene3D" id="3.20.20.190">
    <property type="entry name" value="Phosphatidylinositol (PI) phosphodiesterase"/>
    <property type="match status" value="1"/>
</dbReference>
<dbReference type="EMBL" id="VZUD01031768">
    <property type="protein sequence ID" value="NXV25229.1"/>
    <property type="molecule type" value="Genomic_DNA"/>
</dbReference>
<dbReference type="Pfam" id="PF03009">
    <property type="entry name" value="GDPD"/>
    <property type="match status" value="1"/>
</dbReference>
<keyword evidence="4" id="KW-0378">Hydrolase</keyword>
<organism evidence="14 15">
    <name type="scientific">Cepphus grylle</name>
    <name type="common">Black guillemot</name>
    <name type="synonym">Alca grylle</name>
    <dbReference type="NCBI Taxonomy" id="28697"/>
    <lineage>
        <taxon>Eukaryota</taxon>
        <taxon>Metazoa</taxon>
        <taxon>Chordata</taxon>
        <taxon>Craniata</taxon>
        <taxon>Vertebrata</taxon>
        <taxon>Euteleostomi</taxon>
        <taxon>Archelosauria</taxon>
        <taxon>Archosauria</taxon>
        <taxon>Dinosauria</taxon>
        <taxon>Saurischia</taxon>
        <taxon>Theropoda</taxon>
        <taxon>Coelurosauria</taxon>
        <taxon>Aves</taxon>
        <taxon>Neognathae</taxon>
        <taxon>Neoaves</taxon>
        <taxon>Charadriiformes</taxon>
        <taxon>Alcidae</taxon>
        <taxon>Cepphus</taxon>
    </lineage>
</organism>
<dbReference type="PROSITE" id="PS51704">
    <property type="entry name" value="GP_PDE"/>
    <property type="match status" value="1"/>
</dbReference>
<comment type="subcellular location">
    <subcellularLocation>
        <location evidence="1">Membrane</location>
    </subcellularLocation>
</comment>
<dbReference type="GO" id="GO:0005789">
    <property type="term" value="C:endoplasmic reticulum membrane"/>
    <property type="evidence" value="ECO:0007669"/>
    <property type="project" value="TreeGrafter"/>
</dbReference>
<evidence type="ECO:0000256" key="12">
    <source>
        <dbReference type="ARBA" id="ARBA00048947"/>
    </source>
</evidence>
<dbReference type="PANTHER" id="PTHR42758">
    <property type="entry name" value="PHOSPHATIDYLGLYCEROL PHOSPHOLIPASE C"/>
    <property type="match status" value="1"/>
</dbReference>
<dbReference type="PANTHER" id="PTHR42758:SF3">
    <property type="entry name" value="LYSOPHOSPHOLIPASE D GDPD3"/>
    <property type="match status" value="1"/>
</dbReference>
<comment type="catalytic activity">
    <reaction evidence="11">
        <text>1-O-(1Z-octadecenyl)-sn-glycero-3-phospho-N-hexadecanoyl-ethanolamine + H2O = 1-O-(1Z-octadecenyl)-sn-glycero-3-phosphate + N-hexadecanoylethanolamine + H(+)</text>
        <dbReference type="Rhea" id="RHEA:53184"/>
        <dbReference type="ChEBI" id="CHEBI:15377"/>
        <dbReference type="ChEBI" id="CHEBI:15378"/>
        <dbReference type="ChEBI" id="CHEBI:71464"/>
        <dbReference type="ChEBI" id="CHEBI:137009"/>
        <dbReference type="ChEBI" id="CHEBI:137017"/>
    </reaction>
    <physiologicalReaction direction="left-to-right" evidence="11">
        <dbReference type="Rhea" id="RHEA:53185"/>
    </physiologicalReaction>
</comment>
<evidence type="ECO:0000256" key="2">
    <source>
        <dbReference type="ARBA" id="ARBA00007277"/>
    </source>
</evidence>
<evidence type="ECO:0000256" key="11">
    <source>
        <dbReference type="ARBA" id="ARBA00048580"/>
    </source>
</evidence>
<feature type="domain" description="GP-PDE" evidence="13">
    <location>
        <begin position="1"/>
        <end position="56"/>
    </location>
</feature>
<dbReference type="AlphaFoldDB" id="A0A7L3SH77"/>
<comment type="catalytic activity">
    <reaction evidence="8">
        <text>1-O-hexadecyl-sn-glycero-3-phosphocholine + H2O = 1-O-hexadecyl-sn-glycero-3-phosphate + choline + H(+)</text>
        <dbReference type="Rhea" id="RHEA:41143"/>
        <dbReference type="ChEBI" id="CHEBI:15354"/>
        <dbReference type="ChEBI" id="CHEBI:15377"/>
        <dbReference type="ChEBI" id="CHEBI:15378"/>
        <dbReference type="ChEBI" id="CHEBI:64496"/>
        <dbReference type="ChEBI" id="CHEBI:77580"/>
    </reaction>
    <physiologicalReaction direction="left-to-right" evidence="8">
        <dbReference type="Rhea" id="RHEA:41144"/>
    </physiologicalReaction>
</comment>
<comment type="catalytic activity">
    <reaction evidence="9">
        <text>N-(5Z,8Z,11Z,14Z-eicosatetraenoyl)-1-(9Z-octadecenoyl)-sn-glycero-3-phosphoethanolamine + H2O = N-(5Z,8Z,11Z,14Z-eicosatetraenoyl)-ethanolamine + 1-(9Z-octadecenoyl)-sn-glycero-3-phosphate + H(+)</text>
        <dbReference type="Rhea" id="RHEA:45544"/>
        <dbReference type="ChEBI" id="CHEBI:2700"/>
        <dbReference type="ChEBI" id="CHEBI:15377"/>
        <dbReference type="ChEBI" id="CHEBI:15378"/>
        <dbReference type="ChEBI" id="CHEBI:74544"/>
        <dbReference type="ChEBI" id="CHEBI:85223"/>
    </reaction>
    <physiologicalReaction direction="left-to-right" evidence="9">
        <dbReference type="Rhea" id="RHEA:45545"/>
    </physiologicalReaction>
</comment>
<comment type="catalytic activity">
    <reaction evidence="10">
        <text>N-hexadecanoyl-1-(9Z-octadecenoyl)-sn-glycero-3-phosphoethanolamine + H2O = N-hexadecanoylethanolamine + 1-(9Z-octadecenoyl)-sn-glycero-3-phosphate + H(+)</text>
        <dbReference type="Rhea" id="RHEA:53168"/>
        <dbReference type="ChEBI" id="CHEBI:15377"/>
        <dbReference type="ChEBI" id="CHEBI:15378"/>
        <dbReference type="ChEBI" id="CHEBI:71464"/>
        <dbReference type="ChEBI" id="CHEBI:74544"/>
        <dbReference type="ChEBI" id="CHEBI:85217"/>
    </reaction>
    <physiologicalReaction direction="left-to-right" evidence="10">
        <dbReference type="Rhea" id="RHEA:53169"/>
    </physiologicalReaction>
</comment>
<evidence type="ECO:0000256" key="3">
    <source>
        <dbReference type="ARBA" id="ARBA00022692"/>
    </source>
</evidence>
<dbReference type="Proteomes" id="UP000578766">
    <property type="component" value="Unassembled WGS sequence"/>
</dbReference>
<evidence type="ECO:0000256" key="8">
    <source>
        <dbReference type="ARBA" id="ARBA00036083"/>
    </source>
</evidence>
<name>A0A7L3SH77_CEPGR</name>